<dbReference type="PANTHER" id="PTHR24115:SF1008">
    <property type="entry name" value="KINESIN-LIKE PROTEIN SUBITO"/>
    <property type="match status" value="1"/>
</dbReference>
<dbReference type="AlphaFoldDB" id="A0A9P5MYY1"/>
<evidence type="ECO:0000313" key="10">
    <source>
        <dbReference type="Proteomes" id="UP000759537"/>
    </source>
</evidence>
<dbReference type="GO" id="GO:0016887">
    <property type="term" value="F:ATP hydrolysis activity"/>
    <property type="evidence" value="ECO:0007669"/>
    <property type="project" value="TreeGrafter"/>
</dbReference>
<keyword evidence="10" id="KW-1185">Reference proteome</keyword>
<dbReference type="GO" id="GO:0005634">
    <property type="term" value="C:nucleus"/>
    <property type="evidence" value="ECO:0007669"/>
    <property type="project" value="TreeGrafter"/>
</dbReference>
<evidence type="ECO:0000256" key="5">
    <source>
        <dbReference type="PROSITE-ProRule" id="PRU00283"/>
    </source>
</evidence>
<gene>
    <name evidence="9" type="ORF">DFH94DRAFT_648510</name>
</gene>
<dbReference type="GO" id="GO:0007018">
    <property type="term" value="P:microtubule-based movement"/>
    <property type="evidence" value="ECO:0007669"/>
    <property type="project" value="InterPro"/>
</dbReference>
<dbReference type="PRINTS" id="PR00380">
    <property type="entry name" value="KINESINHEAVY"/>
</dbReference>
<evidence type="ECO:0000256" key="7">
    <source>
        <dbReference type="SAM" id="MobiDB-lite"/>
    </source>
</evidence>
<dbReference type="EMBL" id="WHVB01000006">
    <property type="protein sequence ID" value="KAF8482128.1"/>
    <property type="molecule type" value="Genomic_DNA"/>
</dbReference>
<dbReference type="PROSITE" id="PS50067">
    <property type="entry name" value="KINESIN_MOTOR_2"/>
    <property type="match status" value="1"/>
</dbReference>
<dbReference type="GO" id="GO:0008017">
    <property type="term" value="F:microtubule binding"/>
    <property type="evidence" value="ECO:0007669"/>
    <property type="project" value="InterPro"/>
</dbReference>
<feature type="binding site" evidence="5">
    <location>
        <begin position="203"/>
        <end position="210"/>
    </location>
    <ligand>
        <name>ATP</name>
        <dbReference type="ChEBI" id="CHEBI:30616"/>
    </ligand>
</feature>
<dbReference type="GO" id="GO:0005871">
    <property type="term" value="C:kinesin complex"/>
    <property type="evidence" value="ECO:0007669"/>
    <property type="project" value="TreeGrafter"/>
</dbReference>
<evidence type="ECO:0000256" key="4">
    <source>
        <dbReference type="ARBA" id="ARBA00023175"/>
    </source>
</evidence>
<dbReference type="GO" id="GO:0003777">
    <property type="term" value="F:microtubule motor activity"/>
    <property type="evidence" value="ECO:0007669"/>
    <property type="project" value="InterPro"/>
</dbReference>
<feature type="compositionally biased region" description="Acidic residues" evidence="7">
    <location>
        <begin position="611"/>
        <end position="625"/>
    </location>
</feature>
<dbReference type="PANTHER" id="PTHR24115">
    <property type="entry name" value="KINESIN-RELATED"/>
    <property type="match status" value="1"/>
</dbReference>
<comment type="caution">
    <text evidence="9">The sequence shown here is derived from an EMBL/GenBank/DDBJ whole genome shotgun (WGS) entry which is preliminary data.</text>
</comment>
<evidence type="ECO:0000256" key="6">
    <source>
        <dbReference type="RuleBase" id="RU000394"/>
    </source>
</evidence>
<dbReference type="Proteomes" id="UP000759537">
    <property type="component" value="Unassembled WGS sequence"/>
</dbReference>
<keyword evidence="4 5" id="KW-0505">Motor protein</keyword>
<evidence type="ECO:0000256" key="1">
    <source>
        <dbReference type="ARBA" id="ARBA00022701"/>
    </source>
</evidence>
<dbReference type="PROSITE" id="PS00411">
    <property type="entry name" value="KINESIN_MOTOR_1"/>
    <property type="match status" value="1"/>
</dbReference>
<feature type="region of interest" description="Disordered" evidence="7">
    <location>
        <begin position="598"/>
        <end position="625"/>
    </location>
</feature>
<feature type="domain" description="Kinesin motor" evidence="8">
    <location>
        <begin position="104"/>
        <end position="558"/>
    </location>
</feature>
<accession>A0A9P5MYY1</accession>
<feature type="compositionally biased region" description="Acidic residues" evidence="7">
    <location>
        <begin position="730"/>
        <end position="744"/>
    </location>
</feature>
<dbReference type="InterPro" id="IPR036961">
    <property type="entry name" value="Kinesin_motor_dom_sf"/>
</dbReference>
<keyword evidence="2 5" id="KW-0547">Nucleotide-binding</keyword>
<keyword evidence="1 6" id="KW-0493">Microtubule</keyword>
<dbReference type="InterPro" id="IPR001752">
    <property type="entry name" value="Kinesin_motor_dom"/>
</dbReference>
<feature type="compositionally biased region" description="Basic and acidic residues" evidence="7">
    <location>
        <begin position="853"/>
        <end position="863"/>
    </location>
</feature>
<protein>
    <recommendedName>
        <fullName evidence="6">Kinesin-like protein</fullName>
    </recommendedName>
</protein>
<dbReference type="SMART" id="SM00129">
    <property type="entry name" value="KISc"/>
    <property type="match status" value="1"/>
</dbReference>
<evidence type="ECO:0000256" key="2">
    <source>
        <dbReference type="ARBA" id="ARBA00022741"/>
    </source>
</evidence>
<feature type="region of interest" description="Disordered" evidence="7">
    <location>
        <begin position="41"/>
        <end position="84"/>
    </location>
</feature>
<feature type="compositionally biased region" description="Acidic residues" evidence="7">
    <location>
        <begin position="796"/>
        <end position="822"/>
    </location>
</feature>
<sequence>MTRNTLRLPIHPSHKAMTSRAKPKAMATRASARTTRAMAQIETSLPAPTRSARAVTAKSSDSSRAMSAKMSAQPGGKRAPALAKGGISRVATEIAIPIDADREPIKAFLRIRPDMGGDGPKKAPYLESLSDTAVRMMDPSRDDPRGYSGIPRFRPSAAPLSSVYTFTHVFPPATQQPDFFAKTTLPLVRGLLDGEDGLLFAYGVTNSGKTYTMQGGSQQSSAGILPRTIDVLFNSTEGLQGSSKYRPARLNGIELNDSSSIFSRAPSLDNFTLPAQQPILGDVLAEHFGLSEVDHDPTTLKVDRNYEYSIWLSYAEVYNEKIYDLLTNVEDAGAGTSRTQPILLTRKALSMKPTPPSENLDADGPIGKYISGLTHVRVDSAKEAKRLVKLGQLHRRVFGTLANSQSSRSHGIVTVKLLRKHRGEKDEPSSYMTSRLTLIDLAGSERSKNTQASGERLKEAGNINKSLMVLGQCIEVMRANQKRVAQSLGASESQRSDTRDVKKSLAIVPFRHSKLTEILMDYFTGEGRVTVIININPYDTGFDENSNVMKFAALTREVSTAAPTRRVPATGRAKAGGKMGNLQSIGSHHRKVLLSTYGRGDRQSSETQLDVVEEDEDVEDESEEEPLNGLVEALFDEIERLRLQLFDSEMRSAVIEAETREEVMREMEERISEIEKRFARRLMNEVELNEMRMDAKIDMLHRSGVIGKTPSKAGLPSGKSGESDARVSDSEELPEENDSSEDDHVDLTAVRRSQAASPLAGRGKATKDIRIAVPGHSAPHTKLTETIDRTGSPLDALEEEEEFDETEDEGSVAETESDEPDEWFPASSRPRSTTAALQNGPLPHLQQAPPPVFERDVKAERTQARRRNKTSVSELAQDLGGLNLAGEKTRQQAARPTGTRQSRRVSEAEEDGDEDSIIVVQNSKSGEGQKKKKR</sequence>
<feature type="compositionally biased region" description="Polar residues" evidence="7">
    <location>
        <begin position="891"/>
        <end position="900"/>
    </location>
</feature>
<feature type="region of interest" description="Disordered" evidence="7">
    <location>
        <begin position="706"/>
        <end position="934"/>
    </location>
</feature>
<proteinExistence type="inferred from homology"/>
<evidence type="ECO:0000259" key="8">
    <source>
        <dbReference type="PROSITE" id="PS50067"/>
    </source>
</evidence>
<dbReference type="InterPro" id="IPR019821">
    <property type="entry name" value="Kinesin_motor_CS"/>
</dbReference>
<dbReference type="InterPro" id="IPR027640">
    <property type="entry name" value="Kinesin-like_fam"/>
</dbReference>
<keyword evidence="3 5" id="KW-0067">ATP-binding</keyword>
<dbReference type="GO" id="GO:0005874">
    <property type="term" value="C:microtubule"/>
    <property type="evidence" value="ECO:0007669"/>
    <property type="project" value="UniProtKB-KW"/>
</dbReference>
<dbReference type="Gene3D" id="3.40.850.10">
    <property type="entry name" value="Kinesin motor domain"/>
    <property type="match status" value="1"/>
</dbReference>
<evidence type="ECO:0000313" key="9">
    <source>
        <dbReference type="EMBL" id="KAF8482128.1"/>
    </source>
</evidence>
<name>A0A9P5MYY1_9AGAM</name>
<dbReference type="OrthoDB" id="123929at2759"/>
<reference evidence="9" key="1">
    <citation type="submission" date="2019-10" db="EMBL/GenBank/DDBJ databases">
        <authorList>
            <consortium name="DOE Joint Genome Institute"/>
            <person name="Kuo A."/>
            <person name="Miyauchi S."/>
            <person name="Kiss E."/>
            <person name="Drula E."/>
            <person name="Kohler A."/>
            <person name="Sanchez-Garcia M."/>
            <person name="Andreopoulos B."/>
            <person name="Barry K.W."/>
            <person name="Bonito G."/>
            <person name="Buee M."/>
            <person name="Carver A."/>
            <person name="Chen C."/>
            <person name="Cichocki N."/>
            <person name="Clum A."/>
            <person name="Culley D."/>
            <person name="Crous P.W."/>
            <person name="Fauchery L."/>
            <person name="Girlanda M."/>
            <person name="Hayes R."/>
            <person name="Keri Z."/>
            <person name="LaButti K."/>
            <person name="Lipzen A."/>
            <person name="Lombard V."/>
            <person name="Magnuson J."/>
            <person name="Maillard F."/>
            <person name="Morin E."/>
            <person name="Murat C."/>
            <person name="Nolan M."/>
            <person name="Ohm R."/>
            <person name="Pangilinan J."/>
            <person name="Pereira M."/>
            <person name="Perotto S."/>
            <person name="Peter M."/>
            <person name="Riley R."/>
            <person name="Sitrit Y."/>
            <person name="Stielow B."/>
            <person name="Szollosi G."/>
            <person name="Zifcakova L."/>
            <person name="Stursova M."/>
            <person name="Spatafora J.W."/>
            <person name="Tedersoo L."/>
            <person name="Vaario L.-M."/>
            <person name="Yamada A."/>
            <person name="Yan M."/>
            <person name="Wang P."/>
            <person name="Xu J."/>
            <person name="Bruns T."/>
            <person name="Baldrian P."/>
            <person name="Vilgalys R."/>
            <person name="Henrissat B."/>
            <person name="Grigoriev I.V."/>
            <person name="Hibbett D."/>
            <person name="Nagy L.G."/>
            <person name="Martin F.M."/>
        </authorList>
    </citation>
    <scope>NUCLEOTIDE SEQUENCE</scope>
    <source>
        <strain evidence="9">Prilba</strain>
    </source>
</reference>
<feature type="region of interest" description="Disordered" evidence="7">
    <location>
        <begin position="1"/>
        <end position="25"/>
    </location>
</feature>
<dbReference type="InterPro" id="IPR027417">
    <property type="entry name" value="P-loop_NTPase"/>
</dbReference>
<dbReference type="GO" id="GO:0005524">
    <property type="term" value="F:ATP binding"/>
    <property type="evidence" value="ECO:0007669"/>
    <property type="project" value="UniProtKB-UniRule"/>
</dbReference>
<comment type="similarity">
    <text evidence="5 6">Belongs to the TRAFAC class myosin-kinesin ATPase superfamily. Kinesin family.</text>
</comment>
<dbReference type="Pfam" id="PF00225">
    <property type="entry name" value="Kinesin"/>
    <property type="match status" value="1"/>
</dbReference>
<dbReference type="SUPFAM" id="SSF52540">
    <property type="entry name" value="P-loop containing nucleoside triphosphate hydrolases"/>
    <property type="match status" value="1"/>
</dbReference>
<reference evidence="9" key="2">
    <citation type="journal article" date="2020" name="Nat. Commun.">
        <title>Large-scale genome sequencing of mycorrhizal fungi provides insights into the early evolution of symbiotic traits.</title>
        <authorList>
            <person name="Miyauchi S."/>
            <person name="Kiss E."/>
            <person name="Kuo A."/>
            <person name="Drula E."/>
            <person name="Kohler A."/>
            <person name="Sanchez-Garcia M."/>
            <person name="Morin E."/>
            <person name="Andreopoulos B."/>
            <person name="Barry K.W."/>
            <person name="Bonito G."/>
            <person name="Buee M."/>
            <person name="Carver A."/>
            <person name="Chen C."/>
            <person name="Cichocki N."/>
            <person name="Clum A."/>
            <person name="Culley D."/>
            <person name="Crous P.W."/>
            <person name="Fauchery L."/>
            <person name="Girlanda M."/>
            <person name="Hayes R.D."/>
            <person name="Keri Z."/>
            <person name="LaButti K."/>
            <person name="Lipzen A."/>
            <person name="Lombard V."/>
            <person name="Magnuson J."/>
            <person name="Maillard F."/>
            <person name="Murat C."/>
            <person name="Nolan M."/>
            <person name="Ohm R.A."/>
            <person name="Pangilinan J."/>
            <person name="Pereira M.F."/>
            <person name="Perotto S."/>
            <person name="Peter M."/>
            <person name="Pfister S."/>
            <person name="Riley R."/>
            <person name="Sitrit Y."/>
            <person name="Stielow J.B."/>
            <person name="Szollosi G."/>
            <person name="Zifcakova L."/>
            <person name="Stursova M."/>
            <person name="Spatafora J.W."/>
            <person name="Tedersoo L."/>
            <person name="Vaario L.M."/>
            <person name="Yamada A."/>
            <person name="Yan M."/>
            <person name="Wang P."/>
            <person name="Xu J."/>
            <person name="Bruns T."/>
            <person name="Baldrian P."/>
            <person name="Vilgalys R."/>
            <person name="Dunand C."/>
            <person name="Henrissat B."/>
            <person name="Grigoriev I.V."/>
            <person name="Hibbett D."/>
            <person name="Nagy L.G."/>
            <person name="Martin F.M."/>
        </authorList>
    </citation>
    <scope>NUCLEOTIDE SEQUENCE</scope>
    <source>
        <strain evidence="9">Prilba</strain>
    </source>
</reference>
<organism evidence="9 10">
    <name type="scientific">Russula ochroleuca</name>
    <dbReference type="NCBI Taxonomy" id="152965"/>
    <lineage>
        <taxon>Eukaryota</taxon>
        <taxon>Fungi</taxon>
        <taxon>Dikarya</taxon>
        <taxon>Basidiomycota</taxon>
        <taxon>Agaricomycotina</taxon>
        <taxon>Agaricomycetes</taxon>
        <taxon>Russulales</taxon>
        <taxon>Russulaceae</taxon>
        <taxon>Russula</taxon>
    </lineage>
</organism>
<evidence type="ECO:0000256" key="3">
    <source>
        <dbReference type="ARBA" id="ARBA00022840"/>
    </source>
</evidence>